<dbReference type="InterPro" id="IPR036390">
    <property type="entry name" value="WH_DNA-bd_sf"/>
</dbReference>
<dbReference type="EMBL" id="RBVA01000444">
    <property type="protein sequence ID" value="RMW01567.1"/>
    <property type="molecule type" value="Genomic_DNA"/>
</dbReference>
<dbReference type="FunFam" id="1.10.10.10:FF:000001">
    <property type="entry name" value="LysR family transcriptional regulator"/>
    <property type="match status" value="1"/>
</dbReference>
<reference evidence="8 9" key="1">
    <citation type="submission" date="2018-08" db="EMBL/GenBank/DDBJ databases">
        <title>Recombination of ecologically and evolutionarily significant loci maintains genetic cohesion in the Pseudomonas syringae species complex.</title>
        <authorList>
            <person name="Dillon M."/>
            <person name="Thakur S."/>
            <person name="Almeida R.N.D."/>
            <person name="Weir B.S."/>
            <person name="Guttman D.S."/>
        </authorList>
    </citation>
    <scope>NUCLEOTIDE SEQUENCE [LARGE SCALE GENOMIC DNA]</scope>
    <source>
        <strain evidence="6 9">ICMP 2851</strain>
        <strain evidence="7 8">ICMP 4525</strain>
    </source>
</reference>
<feature type="domain" description="HTH lysR-type" evidence="5">
    <location>
        <begin position="31"/>
        <end position="87"/>
    </location>
</feature>
<dbReference type="GO" id="GO:0003700">
    <property type="term" value="F:DNA-binding transcription factor activity"/>
    <property type="evidence" value="ECO:0007669"/>
    <property type="project" value="InterPro"/>
</dbReference>
<evidence type="ECO:0000256" key="4">
    <source>
        <dbReference type="ARBA" id="ARBA00023163"/>
    </source>
</evidence>
<name>A0A0N8T147_PSEAJ</name>
<dbReference type="SUPFAM" id="SSF53850">
    <property type="entry name" value="Periplasmic binding protein-like II"/>
    <property type="match status" value="1"/>
</dbReference>
<dbReference type="InterPro" id="IPR036388">
    <property type="entry name" value="WH-like_DNA-bd_sf"/>
</dbReference>
<dbReference type="Gene3D" id="1.10.10.10">
    <property type="entry name" value="Winged helix-like DNA-binding domain superfamily/Winged helix DNA-binding domain"/>
    <property type="match status" value="1"/>
</dbReference>
<dbReference type="PROSITE" id="PS50931">
    <property type="entry name" value="HTH_LYSR"/>
    <property type="match status" value="1"/>
</dbReference>
<evidence type="ECO:0000256" key="3">
    <source>
        <dbReference type="ARBA" id="ARBA00023125"/>
    </source>
</evidence>
<evidence type="ECO:0000313" key="6">
    <source>
        <dbReference type="EMBL" id="RML79221.1"/>
    </source>
</evidence>
<dbReference type="EMBL" id="RBNX01000164">
    <property type="protein sequence ID" value="RML79221.1"/>
    <property type="molecule type" value="Genomic_DNA"/>
</dbReference>
<accession>A0A0N8T147</accession>
<evidence type="ECO:0000313" key="8">
    <source>
        <dbReference type="Proteomes" id="UP000271531"/>
    </source>
</evidence>
<dbReference type="PANTHER" id="PTHR30537">
    <property type="entry name" value="HTH-TYPE TRANSCRIPTIONAL REGULATOR"/>
    <property type="match status" value="1"/>
</dbReference>
<dbReference type="Pfam" id="PF03466">
    <property type="entry name" value="LysR_substrate"/>
    <property type="match status" value="1"/>
</dbReference>
<gene>
    <name evidence="7" type="ORF">ALP03_101159</name>
    <name evidence="6" type="ORF">ALQ89_05229</name>
</gene>
<dbReference type="Pfam" id="PF00126">
    <property type="entry name" value="HTH_1"/>
    <property type="match status" value="1"/>
</dbReference>
<dbReference type="Proteomes" id="UP000280350">
    <property type="component" value="Unassembled WGS sequence"/>
</dbReference>
<dbReference type="AlphaFoldDB" id="A0A0N8T147"/>
<dbReference type="InterPro" id="IPR058163">
    <property type="entry name" value="LysR-type_TF_proteobact-type"/>
</dbReference>
<evidence type="ECO:0000313" key="9">
    <source>
        <dbReference type="Proteomes" id="UP000280350"/>
    </source>
</evidence>
<evidence type="ECO:0000256" key="1">
    <source>
        <dbReference type="ARBA" id="ARBA00009437"/>
    </source>
</evidence>
<keyword evidence="4" id="KW-0804">Transcription</keyword>
<dbReference type="Gene3D" id="3.40.190.290">
    <property type="match status" value="1"/>
</dbReference>
<comment type="similarity">
    <text evidence="1">Belongs to the LysR transcriptional regulatory family.</text>
</comment>
<organism evidence="7 8">
    <name type="scientific">Pseudomonas amygdali pv. tabaci</name>
    <name type="common">Pseudomonas syringae pv. tabaci</name>
    <dbReference type="NCBI Taxonomy" id="322"/>
    <lineage>
        <taxon>Bacteria</taxon>
        <taxon>Pseudomonadati</taxon>
        <taxon>Pseudomonadota</taxon>
        <taxon>Gammaproteobacteria</taxon>
        <taxon>Pseudomonadales</taxon>
        <taxon>Pseudomonadaceae</taxon>
        <taxon>Pseudomonas</taxon>
        <taxon>Pseudomonas amygdali</taxon>
    </lineage>
</organism>
<evidence type="ECO:0000256" key="2">
    <source>
        <dbReference type="ARBA" id="ARBA00023015"/>
    </source>
</evidence>
<dbReference type="InterPro" id="IPR005119">
    <property type="entry name" value="LysR_subst-bd"/>
</dbReference>
<dbReference type="GO" id="GO:0006351">
    <property type="term" value="P:DNA-templated transcription"/>
    <property type="evidence" value="ECO:0007669"/>
    <property type="project" value="TreeGrafter"/>
</dbReference>
<evidence type="ECO:0000313" key="7">
    <source>
        <dbReference type="EMBL" id="RMW01567.1"/>
    </source>
</evidence>
<keyword evidence="3" id="KW-0238">DNA-binding</keyword>
<protein>
    <submittedName>
        <fullName evidence="6 7">LysR family transcriptional regulator</fullName>
    </submittedName>
</protein>
<dbReference type="SUPFAM" id="SSF46785">
    <property type="entry name" value="Winged helix' DNA-binding domain"/>
    <property type="match status" value="1"/>
</dbReference>
<dbReference type="InterPro" id="IPR000847">
    <property type="entry name" value="LysR_HTH_N"/>
</dbReference>
<comment type="caution">
    <text evidence="7">The sequence shown here is derived from an EMBL/GenBank/DDBJ whole genome shotgun (WGS) entry which is preliminary data.</text>
</comment>
<proteinExistence type="inferred from homology"/>
<evidence type="ECO:0000259" key="5">
    <source>
        <dbReference type="PROSITE" id="PS50931"/>
    </source>
</evidence>
<dbReference type="Proteomes" id="UP000271531">
    <property type="component" value="Unassembled WGS sequence"/>
</dbReference>
<keyword evidence="2" id="KW-0805">Transcription regulation</keyword>
<sequence length="324" mass="35922">MISRIASVIEFCSTVDTPMPVLPTSRLSRADLADLNSFLAVERLRSFTQAAVELGITTSALSHSVRNLEARLGVRLLNRTSRTVSPTDAGAVLAKRLTVGFTEISAALAALDNHRDRPSGRLRLNVLCDGARLLLSEYLPRFLEAYPDVSVEVAVDDKMVDIVSAGFDAGVRFGDTIPEDFIAVRISDPLRWVAVASPKYLNTRPRIEVPEDLKDQNCIQIRTGNGVIYRWDFEKDGDHRAIDVPGQLCSNETTFGVEMALAHCGITYCLEARVRSYLDRGELQVVLPDWAPIEPAFHIYYPGRRQMPPGLRELIDTLRLGITS</sequence>
<dbReference type="GO" id="GO:0043565">
    <property type="term" value="F:sequence-specific DNA binding"/>
    <property type="evidence" value="ECO:0007669"/>
    <property type="project" value="TreeGrafter"/>
</dbReference>
<dbReference type="PANTHER" id="PTHR30537:SF1">
    <property type="entry name" value="HTH-TYPE TRANSCRIPTIONAL REGULATOR PGRR"/>
    <property type="match status" value="1"/>
</dbReference>